<dbReference type="PANTHER" id="PTHR23247">
    <property type="entry name" value="NY-REN-41 ANTIGEN L15 -RELATED"/>
    <property type="match status" value="1"/>
</dbReference>
<dbReference type="EMBL" id="JRES01000349">
    <property type="protein sequence ID" value="KNC32008.1"/>
    <property type="molecule type" value="Genomic_DNA"/>
</dbReference>
<name>A0A0L0CHY3_LUCCU</name>
<proteinExistence type="predicted"/>
<feature type="domain" description="Coiled-coil" evidence="2">
    <location>
        <begin position="123"/>
        <end position="287"/>
    </location>
</feature>
<dbReference type="OrthoDB" id="6591885at2759"/>
<sequence length="297" mass="34832">MAWYTSRIGDQESGIDMRHSARSLASSINEDSTHLNLSSRSYDTSNNSVRYVNAAAFIENNAPPTTDHLSADNTKYSTMSETQSDIVPPLDIKSEENYPTTRDYTFSYRKHCEVAKINLKPDLAYETWLSAKRKLLSDKALKRKEAEELKQKEIEERKRLAQEKYEKWLQKKSQCTINQQSTTSTCIKSVTSLDNRPRPQVTTEEARMRLAEWERAKRLEEERRRMLKRQEEQRRRQLEEQRRQMAAEAWENWIANVDKKPKPVPLNRGIFTLRGTVSDIFVNPNEWKPIIPINHEN</sequence>
<evidence type="ECO:0000259" key="2">
    <source>
        <dbReference type="Pfam" id="PF13904"/>
    </source>
</evidence>
<gene>
    <name evidence="3" type="ORF">FF38_10687</name>
</gene>
<dbReference type="InterPro" id="IPR045323">
    <property type="entry name" value="CCDC34"/>
</dbReference>
<protein>
    <recommendedName>
        <fullName evidence="2">Coiled-coil domain-containing protein</fullName>
    </recommendedName>
</protein>
<dbReference type="STRING" id="7375.A0A0L0CHY3"/>
<comment type="caution">
    <text evidence="3">The sequence shown here is derived from an EMBL/GenBank/DDBJ whole genome shotgun (WGS) entry which is preliminary data.</text>
</comment>
<evidence type="ECO:0000313" key="4">
    <source>
        <dbReference type="Proteomes" id="UP000037069"/>
    </source>
</evidence>
<organism evidence="3 4">
    <name type="scientific">Lucilia cuprina</name>
    <name type="common">Green bottle fly</name>
    <name type="synonym">Australian sheep blowfly</name>
    <dbReference type="NCBI Taxonomy" id="7375"/>
    <lineage>
        <taxon>Eukaryota</taxon>
        <taxon>Metazoa</taxon>
        <taxon>Ecdysozoa</taxon>
        <taxon>Arthropoda</taxon>
        <taxon>Hexapoda</taxon>
        <taxon>Insecta</taxon>
        <taxon>Pterygota</taxon>
        <taxon>Neoptera</taxon>
        <taxon>Endopterygota</taxon>
        <taxon>Diptera</taxon>
        <taxon>Brachycera</taxon>
        <taxon>Muscomorpha</taxon>
        <taxon>Oestroidea</taxon>
        <taxon>Calliphoridae</taxon>
        <taxon>Luciliinae</taxon>
        <taxon>Lucilia</taxon>
    </lineage>
</organism>
<feature type="coiled-coil region" evidence="1">
    <location>
        <begin position="132"/>
        <end position="171"/>
    </location>
</feature>
<accession>A0A0L0CHY3</accession>
<dbReference type="AlphaFoldDB" id="A0A0L0CHY3"/>
<reference evidence="3 4" key="1">
    <citation type="journal article" date="2015" name="Nat. Commun.">
        <title>Lucilia cuprina genome unlocks parasitic fly biology to underpin future interventions.</title>
        <authorList>
            <person name="Anstead C.A."/>
            <person name="Korhonen P.K."/>
            <person name="Young N.D."/>
            <person name="Hall R.S."/>
            <person name="Jex A.R."/>
            <person name="Murali S.C."/>
            <person name="Hughes D.S."/>
            <person name="Lee S.F."/>
            <person name="Perry T."/>
            <person name="Stroehlein A.J."/>
            <person name="Ansell B.R."/>
            <person name="Breugelmans B."/>
            <person name="Hofmann A."/>
            <person name="Qu J."/>
            <person name="Dugan S."/>
            <person name="Lee S.L."/>
            <person name="Chao H."/>
            <person name="Dinh H."/>
            <person name="Han Y."/>
            <person name="Doddapaneni H.V."/>
            <person name="Worley K.C."/>
            <person name="Muzny D.M."/>
            <person name="Ioannidis P."/>
            <person name="Waterhouse R.M."/>
            <person name="Zdobnov E.M."/>
            <person name="James P.J."/>
            <person name="Bagnall N.H."/>
            <person name="Kotze A.C."/>
            <person name="Gibbs R.A."/>
            <person name="Richards S."/>
            <person name="Batterham P."/>
            <person name="Gasser R.B."/>
        </authorList>
    </citation>
    <scope>NUCLEOTIDE SEQUENCE [LARGE SCALE GENOMIC DNA]</scope>
    <source>
        <strain evidence="3 4">LS</strain>
        <tissue evidence="3">Full body</tissue>
    </source>
</reference>
<dbReference type="InterPro" id="IPR025259">
    <property type="entry name" value="CCDC34/181"/>
</dbReference>
<evidence type="ECO:0000313" key="3">
    <source>
        <dbReference type="EMBL" id="KNC32008.1"/>
    </source>
</evidence>
<dbReference type="Pfam" id="PF13904">
    <property type="entry name" value="CCDC34"/>
    <property type="match status" value="1"/>
</dbReference>
<feature type="coiled-coil region" evidence="1">
    <location>
        <begin position="203"/>
        <end position="248"/>
    </location>
</feature>
<keyword evidence="1" id="KW-0175">Coiled coil</keyword>
<evidence type="ECO:0000256" key="1">
    <source>
        <dbReference type="SAM" id="Coils"/>
    </source>
</evidence>
<dbReference type="PANTHER" id="PTHR23247:SF2">
    <property type="entry name" value="COILED-COIL DOMAIN-CONTAINING PROTEIN 34"/>
    <property type="match status" value="1"/>
</dbReference>
<dbReference type="OMA" id="ARMCYDQ"/>
<keyword evidence="4" id="KW-1185">Reference proteome</keyword>
<dbReference type="Proteomes" id="UP000037069">
    <property type="component" value="Unassembled WGS sequence"/>
</dbReference>